<dbReference type="CDD" id="cd03801">
    <property type="entry name" value="GT4_PimA-like"/>
    <property type="match status" value="1"/>
</dbReference>
<dbReference type="InterPro" id="IPR028098">
    <property type="entry name" value="Glyco_trans_4-like_N"/>
</dbReference>
<dbReference type="GO" id="GO:0016757">
    <property type="term" value="F:glycosyltransferase activity"/>
    <property type="evidence" value="ECO:0007669"/>
    <property type="project" value="UniProtKB-KW"/>
</dbReference>
<dbReference type="SUPFAM" id="SSF53756">
    <property type="entry name" value="UDP-Glycosyltransferase/glycogen phosphorylase"/>
    <property type="match status" value="1"/>
</dbReference>
<protein>
    <submittedName>
        <fullName evidence="4">Glycosyltransferase family 4 protein</fullName>
        <ecNumber evidence="4">2.4.-.-</ecNumber>
    </submittedName>
</protein>
<name>A0ABV8MQ77_9NEIS</name>
<evidence type="ECO:0000313" key="5">
    <source>
        <dbReference type="Proteomes" id="UP001595791"/>
    </source>
</evidence>
<evidence type="ECO:0000313" key="4">
    <source>
        <dbReference type="EMBL" id="MFC4159837.1"/>
    </source>
</evidence>
<dbReference type="PANTHER" id="PTHR12526:SF510">
    <property type="entry name" value="D-INOSITOL 3-PHOSPHATE GLYCOSYLTRANSFERASE"/>
    <property type="match status" value="1"/>
</dbReference>
<reference evidence="5" key="1">
    <citation type="journal article" date="2019" name="Int. J. Syst. Evol. Microbiol.">
        <title>The Global Catalogue of Microorganisms (GCM) 10K type strain sequencing project: providing services to taxonomists for standard genome sequencing and annotation.</title>
        <authorList>
            <consortium name="The Broad Institute Genomics Platform"/>
            <consortium name="The Broad Institute Genome Sequencing Center for Infectious Disease"/>
            <person name="Wu L."/>
            <person name="Ma J."/>
        </authorList>
    </citation>
    <scope>NUCLEOTIDE SEQUENCE [LARGE SCALE GENOMIC DNA]</scope>
    <source>
        <strain evidence="5">LMG 29894</strain>
    </source>
</reference>
<dbReference type="RefSeq" id="WP_378164023.1">
    <property type="nucleotide sequence ID" value="NZ_JBHSBU010000001.1"/>
</dbReference>
<comment type="caution">
    <text evidence="4">The sequence shown here is derived from an EMBL/GenBank/DDBJ whole genome shotgun (WGS) entry which is preliminary data.</text>
</comment>
<keyword evidence="2 4" id="KW-0808">Transferase</keyword>
<dbReference type="PANTHER" id="PTHR12526">
    <property type="entry name" value="GLYCOSYLTRANSFERASE"/>
    <property type="match status" value="1"/>
</dbReference>
<gene>
    <name evidence="4" type="ORF">ACFOW7_10815</name>
</gene>
<feature type="domain" description="Glycosyltransferase subfamily 4-like N-terminal" evidence="3">
    <location>
        <begin position="19"/>
        <end position="184"/>
    </location>
</feature>
<dbReference type="Pfam" id="PF13579">
    <property type="entry name" value="Glyco_trans_4_4"/>
    <property type="match status" value="1"/>
</dbReference>
<dbReference type="EC" id="2.4.-.-" evidence="4"/>
<keyword evidence="5" id="KW-1185">Reference proteome</keyword>
<dbReference type="Proteomes" id="UP001595791">
    <property type="component" value="Unassembled WGS sequence"/>
</dbReference>
<dbReference type="Gene3D" id="3.40.50.2000">
    <property type="entry name" value="Glycogen Phosphorylase B"/>
    <property type="match status" value="2"/>
</dbReference>
<accession>A0ABV8MQ77</accession>
<evidence type="ECO:0000256" key="1">
    <source>
        <dbReference type="ARBA" id="ARBA00022676"/>
    </source>
</evidence>
<evidence type="ECO:0000259" key="3">
    <source>
        <dbReference type="Pfam" id="PF13579"/>
    </source>
</evidence>
<dbReference type="EMBL" id="JBHSBU010000001">
    <property type="protein sequence ID" value="MFC4159837.1"/>
    <property type="molecule type" value="Genomic_DNA"/>
</dbReference>
<evidence type="ECO:0000256" key="2">
    <source>
        <dbReference type="ARBA" id="ARBA00022679"/>
    </source>
</evidence>
<keyword evidence="1 4" id="KW-0328">Glycosyltransferase</keyword>
<organism evidence="4 5">
    <name type="scientific">Chitinimonas lacunae</name>
    <dbReference type="NCBI Taxonomy" id="1963018"/>
    <lineage>
        <taxon>Bacteria</taxon>
        <taxon>Pseudomonadati</taxon>
        <taxon>Pseudomonadota</taxon>
        <taxon>Betaproteobacteria</taxon>
        <taxon>Neisseriales</taxon>
        <taxon>Chitinibacteraceae</taxon>
        <taxon>Chitinimonas</taxon>
    </lineage>
</organism>
<proteinExistence type="predicted"/>
<sequence length="384" mass="41864">MRLAYAYNEILPKRSAHDVYVARNAHALAAAGVETTLLVGRGGPHDAALLDHYRLDPLPTFRLARLPIVRRNLALPITLNAVFNWSAQSWLRRQRPDWLALSVIKQGQFHLARRISGIRYVYEVHELAWYPGRDAGAPAIAARLAAERTMLAACDLVTVTTEALATILRQPPYSLRVPIAVIPLATPPLLPAGPTEHRTPTLRLAYIGQLYREQGVELLLEALARTNSAELDVIGGKEAEVAALRTTAQRLGIADRVRWHGFQAPAALPALVAAADVCVAPFLSVGRMPYVAHTKLLEYIGWRRPVIAPRLPVVEEHFPDGAGAELYAADDPAALAQAIEALQQPDKLAQRRCEIAAHRGCLDWAGRSAAYLAALEAVAAGQTL</sequence>
<dbReference type="Pfam" id="PF13692">
    <property type="entry name" value="Glyco_trans_1_4"/>
    <property type="match status" value="1"/>
</dbReference>